<feature type="signal peptide" evidence="2">
    <location>
        <begin position="1"/>
        <end position="27"/>
    </location>
</feature>
<keyword evidence="1" id="KW-0472">Membrane</keyword>
<evidence type="ECO:0000256" key="2">
    <source>
        <dbReference type="SAM" id="SignalP"/>
    </source>
</evidence>
<keyword evidence="1" id="KW-1133">Transmembrane helix</keyword>
<sequence>MARRALIGGFALAAMGLFGLHAPSAQAAPAPAPNQITIVGEGLDTPLTISAKDTPDRFESMLGEVDFLATGVAVASSPKADKLGPKYTVTLSVDGVGKSQYDLYPLAAGGPRAFRSAAQPDKRKTTAGWFYGRLTMPSTMRAAGVPLGGGTTYQPPAGGAGGGVATQTKQAASDIGEVMGEWRRVVALNGAIVIVIAMGLFGIAFLIRRKV</sequence>
<name>A0ABV8LVS0_9ACTN</name>
<keyword evidence="4" id="KW-1185">Reference proteome</keyword>
<gene>
    <name evidence="3" type="ORF">ACFOZ4_28120</name>
</gene>
<proteinExistence type="predicted"/>
<keyword evidence="1" id="KW-0812">Transmembrane</keyword>
<evidence type="ECO:0000313" key="3">
    <source>
        <dbReference type="EMBL" id="MFC4134496.1"/>
    </source>
</evidence>
<dbReference type="EMBL" id="JBHSAY010000015">
    <property type="protein sequence ID" value="MFC4134496.1"/>
    <property type="molecule type" value="Genomic_DNA"/>
</dbReference>
<accession>A0ABV8LVS0</accession>
<comment type="caution">
    <text evidence="3">The sequence shown here is derived from an EMBL/GenBank/DDBJ whole genome shotgun (WGS) entry which is preliminary data.</text>
</comment>
<reference evidence="4" key="1">
    <citation type="journal article" date="2019" name="Int. J. Syst. Evol. Microbiol.">
        <title>The Global Catalogue of Microorganisms (GCM) 10K type strain sequencing project: providing services to taxonomists for standard genome sequencing and annotation.</title>
        <authorList>
            <consortium name="The Broad Institute Genomics Platform"/>
            <consortium name="The Broad Institute Genome Sequencing Center for Infectious Disease"/>
            <person name="Wu L."/>
            <person name="Ma J."/>
        </authorList>
    </citation>
    <scope>NUCLEOTIDE SEQUENCE [LARGE SCALE GENOMIC DNA]</scope>
    <source>
        <strain evidence="4">CGMCC 4.7289</strain>
    </source>
</reference>
<feature type="transmembrane region" description="Helical" evidence="1">
    <location>
        <begin position="186"/>
        <end position="207"/>
    </location>
</feature>
<evidence type="ECO:0000256" key="1">
    <source>
        <dbReference type="SAM" id="Phobius"/>
    </source>
</evidence>
<feature type="chain" id="PRO_5045691739" evidence="2">
    <location>
        <begin position="28"/>
        <end position="211"/>
    </location>
</feature>
<organism evidence="3 4">
    <name type="scientific">Hamadaea flava</name>
    <dbReference type="NCBI Taxonomy" id="1742688"/>
    <lineage>
        <taxon>Bacteria</taxon>
        <taxon>Bacillati</taxon>
        <taxon>Actinomycetota</taxon>
        <taxon>Actinomycetes</taxon>
        <taxon>Micromonosporales</taxon>
        <taxon>Micromonosporaceae</taxon>
        <taxon>Hamadaea</taxon>
    </lineage>
</organism>
<keyword evidence="2" id="KW-0732">Signal</keyword>
<evidence type="ECO:0000313" key="4">
    <source>
        <dbReference type="Proteomes" id="UP001595816"/>
    </source>
</evidence>
<dbReference type="Proteomes" id="UP001595816">
    <property type="component" value="Unassembled WGS sequence"/>
</dbReference>
<dbReference type="RefSeq" id="WP_253761355.1">
    <property type="nucleotide sequence ID" value="NZ_JAMZDZ010000001.1"/>
</dbReference>
<protein>
    <submittedName>
        <fullName evidence="3">Uncharacterized protein</fullName>
    </submittedName>
</protein>